<protein>
    <submittedName>
        <fullName evidence="1">Uncharacterized protein</fullName>
    </submittedName>
</protein>
<evidence type="ECO:0000313" key="2">
    <source>
        <dbReference type="Proteomes" id="UP000037696"/>
    </source>
</evidence>
<reference evidence="1 2" key="1">
    <citation type="submission" date="2015-08" db="EMBL/GenBank/DDBJ databases">
        <title>Genome sequencing of Penicillium nordicum.</title>
        <authorList>
            <person name="Nguyen H.D."/>
            <person name="Seifert K.A."/>
        </authorList>
    </citation>
    <scope>NUCLEOTIDE SEQUENCE [LARGE SCALE GENOMIC DNA]</scope>
    <source>
        <strain evidence="1 2">DAOMC 185683</strain>
    </source>
</reference>
<keyword evidence="2" id="KW-1185">Reference proteome</keyword>
<proteinExistence type="predicted"/>
<sequence length="11" mass="1260">FYCGDTIINNT</sequence>
<evidence type="ECO:0000313" key="1">
    <source>
        <dbReference type="EMBL" id="KOS36312.1"/>
    </source>
</evidence>
<comment type="caution">
    <text evidence="1">The sequence shown here is derived from an EMBL/GenBank/DDBJ whole genome shotgun (WGS) entry which is preliminary data.</text>
</comment>
<feature type="non-terminal residue" evidence="1">
    <location>
        <position position="1"/>
    </location>
</feature>
<dbReference type="Proteomes" id="UP000037696">
    <property type="component" value="Unassembled WGS sequence"/>
</dbReference>
<accession>A0A0M9W9E7</accession>
<dbReference type="EMBL" id="LHQQ01000506">
    <property type="protein sequence ID" value="KOS36312.1"/>
    <property type="molecule type" value="Genomic_DNA"/>
</dbReference>
<gene>
    <name evidence="1" type="ORF">ACN38_g12957</name>
</gene>
<organism evidence="1 2">
    <name type="scientific">Penicillium nordicum</name>
    <dbReference type="NCBI Taxonomy" id="229535"/>
    <lineage>
        <taxon>Eukaryota</taxon>
        <taxon>Fungi</taxon>
        <taxon>Dikarya</taxon>
        <taxon>Ascomycota</taxon>
        <taxon>Pezizomycotina</taxon>
        <taxon>Eurotiomycetes</taxon>
        <taxon>Eurotiomycetidae</taxon>
        <taxon>Eurotiales</taxon>
        <taxon>Aspergillaceae</taxon>
        <taxon>Penicillium</taxon>
    </lineage>
</organism>
<name>A0A0M9W9E7_9EURO</name>